<sequence length="323" mass="34002">MKAISFTESGPGSELTYGDFPTPTPGAGEVRVRVRVSGVNPSDWKSRLRGTYGHSEQPKVPHHDGVGVIDEVGDGISEERLGQRVWLYFAAWQRPHGTAAQWCTVPAEQAIPLDDGVPDEVGAALGVPAITAHHLLGDTAALAGRSILVSGFGAVGFAATQLARWAGARVVVSTGSPEKQKAAITLGADAVVDPHSPDAADRFRAALPAGAARIIEPALGSNLARHLAVLAPGGTFAVYATEGDPVTDLPVRTFIDLNARITFTMVYRLSSVEILQATIDITRALTAGHLRGYPVHRFDLEDTTNAQKALASNVFGKVVVDVP</sequence>
<dbReference type="RefSeq" id="WP_317545457.1">
    <property type="nucleotide sequence ID" value="NZ_JAWLKB010000029.1"/>
</dbReference>
<dbReference type="InterPro" id="IPR020843">
    <property type="entry name" value="ER"/>
</dbReference>
<dbReference type="EMBL" id="JAWLKB010000029">
    <property type="protein sequence ID" value="MDV6271008.1"/>
    <property type="molecule type" value="Genomic_DNA"/>
</dbReference>
<evidence type="ECO:0000256" key="1">
    <source>
        <dbReference type="ARBA" id="ARBA00022857"/>
    </source>
</evidence>
<proteinExistence type="predicted"/>
<evidence type="ECO:0000313" key="4">
    <source>
        <dbReference type="EMBL" id="MDV6271008.1"/>
    </source>
</evidence>
<feature type="region of interest" description="Disordered" evidence="2">
    <location>
        <begin position="47"/>
        <end position="66"/>
    </location>
</feature>
<reference evidence="4 5" key="1">
    <citation type="submission" date="2023-10" db="EMBL/GenBank/DDBJ databases">
        <title>Development of a sustainable strategy for remediation of hydrocarbon-contaminated territories based on the waste exchange concept.</title>
        <authorList>
            <person name="Krivoruchko A."/>
        </authorList>
    </citation>
    <scope>NUCLEOTIDE SEQUENCE [LARGE SCALE GENOMIC DNA]</scope>
    <source>
        <strain evidence="4 5">IEGM 1203</strain>
    </source>
</reference>
<dbReference type="PANTHER" id="PTHR44154">
    <property type="entry name" value="QUINONE OXIDOREDUCTASE"/>
    <property type="match status" value="1"/>
</dbReference>
<dbReference type="Pfam" id="PF08240">
    <property type="entry name" value="ADH_N"/>
    <property type="match status" value="1"/>
</dbReference>
<keyword evidence="5" id="KW-1185">Reference proteome</keyword>
<dbReference type="InterPro" id="IPR036291">
    <property type="entry name" value="NAD(P)-bd_dom_sf"/>
</dbReference>
<protein>
    <submittedName>
        <fullName evidence="4">NADPH:quinone reductase</fullName>
    </submittedName>
</protein>
<feature type="compositionally biased region" description="Polar residues" evidence="2">
    <location>
        <begin position="1"/>
        <end position="10"/>
    </location>
</feature>
<feature type="compositionally biased region" description="Basic and acidic residues" evidence="2">
    <location>
        <begin position="56"/>
        <end position="65"/>
    </location>
</feature>
<evidence type="ECO:0000259" key="3">
    <source>
        <dbReference type="SMART" id="SM00829"/>
    </source>
</evidence>
<accession>A0ABU4C3R2</accession>
<dbReference type="SMART" id="SM00829">
    <property type="entry name" value="PKS_ER"/>
    <property type="match status" value="1"/>
</dbReference>
<dbReference type="Proteomes" id="UP001185927">
    <property type="component" value="Unassembled WGS sequence"/>
</dbReference>
<organism evidence="4 5">
    <name type="scientific">Rhodococcus globerulus</name>
    <dbReference type="NCBI Taxonomy" id="33008"/>
    <lineage>
        <taxon>Bacteria</taxon>
        <taxon>Bacillati</taxon>
        <taxon>Actinomycetota</taxon>
        <taxon>Actinomycetes</taxon>
        <taxon>Mycobacteriales</taxon>
        <taxon>Nocardiaceae</taxon>
        <taxon>Rhodococcus</taxon>
    </lineage>
</organism>
<evidence type="ECO:0000256" key="2">
    <source>
        <dbReference type="SAM" id="MobiDB-lite"/>
    </source>
</evidence>
<name>A0ABU4C3R2_RHOGO</name>
<dbReference type="SUPFAM" id="SSF50129">
    <property type="entry name" value="GroES-like"/>
    <property type="match status" value="1"/>
</dbReference>
<evidence type="ECO:0000313" key="5">
    <source>
        <dbReference type="Proteomes" id="UP001185927"/>
    </source>
</evidence>
<dbReference type="InterPro" id="IPR051603">
    <property type="entry name" value="Zinc-ADH_QOR/CCCR"/>
</dbReference>
<dbReference type="PANTHER" id="PTHR44154:SF1">
    <property type="entry name" value="QUINONE OXIDOREDUCTASE"/>
    <property type="match status" value="1"/>
</dbReference>
<dbReference type="InterPro" id="IPR011032">
    <property type="entry name" value="GroES-like_sf"/>
</dbReference>
<dbReference type="Gene3D" id="3.40.50.720">
    <property type="entry name" value="NAD(P)-binding Rossmann-like Domain"/>
    <property type="match status" value="1"/>
</dbReference>
<keyword evidence="1" id="KW-0521">NADP</keyword>
<dbReference type="Gene3D" id="3.90.180.10">
    <property type="entry name" value="Medium-chain alcohol dehydrogenases, catalytic domain"/>
    <property type="match status" value="1"/>
</dbReference>
<comment type="caution">
    <text evidence="4">The sequence shown here is derived from an EMBL/GenBank/DDBJ whole genome shotgun (WGS) entry which is preliminary data.</text>
</comment>
<dbReference type="InterPro" id="IPR013149">
    <property type="entry name" value="ADH-like_C"/>
</dbReference>
<gene>
    <name evidence="4" type="ORF">R3Q16_30740</name>
</gene>
<dbReference type="CDD" id="cd08253">
    <property type="entry name" value="zeta_crystallin"/>
    <property type="match status" value="1"/>
</dbReference>
<dbReference type="Pfam" id="PF00107">
    <property type="entry name" value="ADH_zinc_N"/>
    <property type="match status" value="1"/>
</dbReference>
<dbReference type="InterPro" id="IPR013154">
    <property type="entry name" value="ADH-like_N"/>
</dbReference>
<dbReference type="SUPFAM" id="SSF51735">
    <property type="entry name" value="NAD(P)-binding Rossmann-fold domains"/>
    <property type="match status" value="1"/>
</dbReference>
<feature type="region of interest" description="Disordered" evidence="2">
    <location>
        <begin position="1"/>
        <end position="26"/>
    </location>
</feature>
<feature type="domain" description="Enoyl reductase (ER)" evidence="3">
    <location>
        <begin position="12"/>
        <end position="320"/>
    </location>
</feature>